<accession>A0AC60NSY3</accession>
<dbReference type="EMBL" id="JABSTQ010011542">
    <property type="protein sequence ID" value="KAG0410243.1"/>
    <property type="molecule type" value="Genomic_DNA"/>
</dbReference>
<gene>
    <name evidence="1" type="ORF">HPB47_012636</name>
</gene>
<proteinExistence type="predicted"/>
<reference evidence="1 2" key="1">
    <citation type="journal article" date="2020" name="Cell">
        <title>Large-Scale Comparative Analyses of Tick Genomes Elucidate Their Genetic Diversity and Vector Capacities.</title>
        <authorList>
            <consortium name="Tick Genome and Microbiome Consortium (TIGMIC)"/>
            <person name="Jia N."/>
            <person name="Wang J."/>
            <person name="Shi W."/>
            <person name="Du L."/>
            <person name="Sun Y."/>
            <person name="Zhan W."/>
            <person name="Jiang J.F."/>
            <person name="Wang Q."/>
            <person name="Zhang B."/>
            <person name="Ji P."/>
            <person name="Bell-Sakyi L."/>
            <person name="Cui X.M."/>
            <person name="Yuan T.T."/>
            <person name="Jiang B.G."/>
            <person name="Yang W.F."/>
            <person name="Lam T.T."/>
            <person name="Chang Q.C."/>
            <person name="Ding S.J."/>
            <person name="Wang X.J."/>
            <person name="Zhu J.G."/>
            <person name="Ruan X.D."/>
            <person name="Zhao L."/>
            <person name="Wei J.T."/>
            <person name="Ye R.Z."/>
            <person name="Que T.C."/>
            <person name="Du C.H."/>
            <person name="Zhou Y.H."/>
            <person name="Cheng J.X."/>
            <person name="Dai P.F."/>
            <person name="Guo W.B."/>
            <person name="Han X.H."/>
            <person name="Huang E.J."/>
            <person name="Li L.F."/>
            <person name="Wei W."/>
            <person name="Gao Y.C."/>
            <person name="Liu J.Z."/>
            <person name="Shao H.Z."/>
            <person name="Wang X."/>
            <person name="Wang C.C."/>
            <person name="Yang T.C."/>
            <person name="Huo Q.B."/>
            <person name="Li W."/>
            <person name="Chen H.Y."/>
            <person name="Chen S.E."/>
            <person name="Zhou L.G."/>
            <person name="Ni X.B."/>
            <person name="Tian J.H."/>
            <person name="Sheng Y."/>
            <person name="Liu T."/>
            <person name="Pan Y.S."/>
            <person name="Xia L.Y."/>
            <person name="Li J."/>
            <person name="Zhao F."/>
            <person name="Cao W.C."/>
        </authorList>
    </citation>
    <scope>NUCLEOTIDE SEQUENCE [LARGE SCALE GENOMIC DNA]</scope>
    <source>
        <strain evidence="1">Iper-2018</strain>
    </source>
</reference>
<sequence>MTRERGGRGGLIRVARLRATAAATAASSPQQRRRRRQRLSTHPGSELASPSRWRAMVDPFGQPGGWGDWPAAVATETTLCCAAFSPRCFIIQKNSGSSAAERMYLDKYFDTKPTTQSLNPNADVFYSKNALAQPEDDDGGGVVDGRGGGMAGEEDSPGGGQVAAERVPPLDGGTPQQAAMPQPGQTPAGNSSPGAAEQAEVPLAELRMMLMQQLEYYFSRENLANDTYLLSQMDSDQYVPIGTVANFNQIKRLTKNLSLIVDVLRESPNVQVDEAGEKVRPNHKRCVLILREIPESTPVKDIESLFEGEKCPQFLSCEFAHNSSWYVTFESDEDAQLAYRYLREEVRSFQGKPIMARIKAKPISRASFLPPYKNGLRHHQPLAPHLLGEAPPVPRGVVPQPVPPAQPSQPSQAQPHHSQGGPANSVPQGPAHTSAQATAAPAAAAPQGHQFYQGPLQVNYSPAGAGAAAAAQGGQVYPPFYPPAMLQTWTPATPTCFDLGTVFSMNGLAPQATYKPLNGTGGTGRHGFPVLWQGGGGGGRSSKSSYMRQGGGSGGSSYDAGDSRGFYERHTGGALLGGYSPAYLAPPPYPLRGTGAGGGAGAYLQEFLPASKRDGGTASGGGAFYSLYQRSPKGDPGLLQGKEGVPPKYTENRLRRRKKEENGSKAVMRTGAGAKAKEEVEAPKFDLEEAAFPPLPGFLEGEASGQGTPLEESATPSAAVASSRLSDIVRGGASRTGVPPATPVSTVAGPPASAIAVAKPPTRDCKTQTAESSLSPGSVATATRLVATPAVAATQPAPSVALTTKDSATLTNGGDFPPVMLTPPASPVSAATSNTPRRPASAIVVARRESAPQQEGADAAPAQRMESPAASPAQPAAAPAAEESPAVGPSTTSAPVSAAPATQPAVVSAPKVAAEEGRRLTYSEVAAMAKSRAAVAAAPDRDQQPAKEGPGCTKPGLRNSGGEGHCRTLGSSVLGRRVRNASSS</sequence>
<evidence type="ECO:0000313" key="1">
    <source>
        <dbReference type="EMBL" id="KAG0410243.1"/>
    </source>
</evidence>
<organism evidence="1 2">
    <name type="scientific">Ixodes persulcatus</name>
    <name type="common">Taiga tick</name>
    <dbReference type="NCBI Taxonomy" id="34615"/>
    <lineage>
        <taxon>Eukaryota</taxon>
        <taxon>Metazoa</taxon>
        <taxon>Ecdysozoa</taxon>
        <taxon>Arthropoda</taxon>
        <taxon>Chelicerata</taxon>
        <taxon>Arachnida</taxon>
        <taxon>Acari</taxon>
        <taxon>Parasitiformes</taxon>
        <taxon>Ixodida</taxon>
        <taxon>Ixodoidea</taxon>
        <taxon>Ixodidae</taxon>
        <taxon>Ixodinae</taxon>
        <taxon>Ixodes</taxon>
    </lineage>
</organism>
<name>A0AC60NSY3_IXOPE</name>
<protein>
    <submittedName>
        <fullName evidence="1">Uncharacterized protein</fullName>
    </submittedName>
</protein>
<comment type="caution">
    <text evidence="1">The sequence shown here is derived from an EMBL/GenBank/DDBJ whole genome shotgun (WGS) entry which is preliminary data.</text>
</comment>
<evidence type="ECO:0000313" key="2">
    <source>
        <dbReference type="Proteomes" id="UP000805193"/>
    </source>
</evidence>
<keyword evidence="2" id="KW-1185">Reference proteome</keyword>
<dbReference type="Proteomes" id="UP000805193">
    <property type="component" value="Unassembled WGS sequence"/>
</dbReference>